<dbReference type="SUPFAM" id="SSF88723">
    <property type="entry name" value="PIN domain-like"/>
    <property type="match status" value="1"/>
</dbReference>
<dbReference type="InterPro" id="IPR029060">
    <property type="entry name" value="PIN-like_dom_sf"/>
</dbReference>
<dbReference type="Gene3D" id="3.40.50.1010">
    <property type="entry name" value="5'-nuclease"/>
    <property type="match status" value="1"/>
</dbReference>
<organism evidence="2">
    <name type="scientific">Acidobacterium capsulatum</name>
    <dbReference type="NCBI Taxonomy" id="33075"/>
    <lineage>
        <taxon>Bacteria</taxon>
        <taxon>Pseudomonadati</taxon>
        <taxon>Acidobacteriota</taxon>
        <taxon>Terriglobia</taxon>
        <taxon>Terriglobales</taxon>
        <taxon>Acidobacteriaceae</taxon>
        <taxon>Acidobacterium</taxon>
    </lineage>
</organism>
<dbReference type="AlphaFoldDB" id="A0A7V5CUQ8"/>
<evidence type="ECO:0000313" key="2">
    <source>
        <dbReference type="EMBL" id="HGY95340.1"/>
    </source>
</evidence>
<protein>
    <submittedName>
        <fullName evidence="2">PIN domain-containing protein</fullName>
    </submittedName>
</protein>
<dbReference type="EMBL" id="DTKL01000073">
    <property type="protein sequence ID" value="HGY95340.1"/>
    <property type="molecule type" value="Genomic_DNA"/>
</dbReference>
<accession>A0A7V5CUQ8</accession>
<gene>
    <name evidence="2" type="ORF">ENW50_11760</name>
</gene>
<dbReference type="Pfam" id="PF01850">
    <property type="entry name" value="PIN"/>
    <property type="match status" value="1"/>
</dbReference>
<reference evidence="2" key="1">
    <citation type="journal article" date="2020" name="mSystems">
        <title>Genome- and Community-Level Interaction Insights into Carbon Utilization and Element Cycling Functions of Hydrothermarchaeota in Hydrothermal Sediment.</title>
        <authorList>
            <person name="Zhou Z."/>
            <person name="Liu Y."/>
            <person name="Xu W."/>
            <person name="Pan J."/>
            <person name="Luo Z.H."/>
            <person name="Li M."/>
        </authorList>
    </citation>
    <scope>NUCLEOTIDE SEQUENCE [LARGE SCALE GENOMIC DNA]</scope>
    <source>
        <strain evidence="2">SpSt-855</strain>
    </source>
</reference>
<proteinExistence type="predicted"/>
<dbReference type="InterPro" id="IPR002716">
    <property type="entry name" value="PIN_dom"/>
</dbReference>
<evidence type="ECO:0000259" key="1">
    <source>
        <dbReference type="Pfam" id="PF01850"/>
    </source>
</evidence>
<comment type="caution">
    <text evidence="2">The sequence shown here is derived from an EMBL/GenBank/DDBJ whole genome shotgun (WGS) entry which is preliminary data.</text>
</comment>
<feature type="domain" description="PIN" evidence="1">
    <location>
        <begin position="15"/>
        <end position="136"/>
    </location>
</feature>
<name>A0A7V5CUQ8_9BACT</name>
<sequence length="152" mass="16969">MKRHAATAAVRNRCFVDTNVLVYAHDRSTADKHRRARALVEELWESGMGVLSTQVLQELCVSLQRKSAHPPTTPELRSLIEDYSAWEVVTTSPAAIVQALEIQERYKTSFWDALILQAAESAGAGTLYSEDLAHNQIYGSVRVVNPFQEEAL</sequence>
<dbReference type="CDD" id="cd18692">
    <property type="entry name" value="PIN_VapC-like"/>
    <property type="match status" value="1"/>
</dbReference>